<dbReference type="GO" id="GO:0005886">
    <property type="term" value="C:plasma membrane"/>
    <property type="evidence" value="ECO:0007669"/>
    <property type="project" value="TreeGrafter"/>
</dbReference>
<comment type="caution">
    <text evidence="14">The sequence shown here is derived from an EMBL/GenBank/DDBJ whole genome shotgun (WGS) entry which is preliminary data.</text>
</comment>
<dbReference type="CDD" id="cd00082">
    <property type="entry name" value="HisKA"/>
    <property type="match status" value="1"/>
</dbReference>
<proteinExistence type="predicted"/>
<comment type="catalytic activity">
    <reaction evidence="1">
        <text>ATP + protein L-histidine = ADP + protein N-phospho-L-histidine.</text>
        <dbReference type="EC" id="2.7.13.3"/>
    </reaction>
</comment>
<sequence length="452" mass="51495">MRSFTDALTSLLGKSTSIRRRILIAVSAVYLLCSGITVSWIYLEVRHEVDELFDAEMIQQAKTLAVIVAEPARLQLTTSKGQSLVVPSLQQHSYEDRIAYRIEALDGSWQVLTEGVPDAATVPFQTGFTTYQGEQLWHVFGMLTADGQSRILLLQEDEFRAELRSDLAIDTIFPVLLLLPLMLWLGWLAIHRGFKSFARLAQQLRLRSNNNYAPFPLVDEGEEVDLVKRSLNHYLARIEQSFAREKRFSADAAHELRTPLAALKVRLQRLQERPPSNFQQEITELLESTNRIINLVESLLTLAKVEGQLELTDTCDLAKVWRQVLADNYARIEAKQLHTEIHLEASCKRAGAASYWYLLCNNLLDNAIKYAPAQSSIQLTLEQHQMLLCNPVDSQHQLDITRLTERFYRGKQLHVQGAGLGLSIVAHLATQLQVDPEFSYHDQRFCVQLYLR</sequence>
<dbReference type="SMART" id="SM00388">
    <property type="entry name" value="HisKA"/>
    <property type="match status" value="1"/>
</dbReference>
<comment type="subcellular location">
    <subcellularLocation>
        <location evidence="2">Membrane</location>
        <topology evidence="2">Multi-pass membrane protein</topology>
    </subcellularLocation>
</comment>
<dbReference type="AlphaFoldDB" id="A0A317Q666"/>
<keyword evidence="7" id="KW-0547">Nucleotide-binding</keyword>
<dbReference type="PANTHER" id="PTHR45436:SF14">
    <property type="entry name" value="SENSOR PROTEIN QSEC"/>
    <property type="match status" value="1"/>
</dbReference>
<dbReference type="InterPro" id="IPR003661">
    <property type="entry name" value="HisK_dim/P_dom"/>
</dbReference>
<feature type="transmembrane region" description="Helical" evidence="12">
    <location>
        <begin position="21"/>
        <end position="43"/>
    </location>
</feature>
<keyword evidence="15" id="KW-1185">Reference proteome</keyword>
<dbReference type="InterPro" id="IPR036097">
    <property type="entry name" value="HisK_dim/P_sf"/>
</dbReference>
<accession>A0A317Q666</accession>
<dbReference type="InterPro" id="IPR005467">
    <property type="entry name" value="His_kinase_dom"/>
</dbReference>
<dbReference type="Gene3D" id="3.30.565.10">
    <property type="entry name" value="Histidine kinase-like ATPase, C-terminal domain"/>
    <property type="match status" value="1"/>
</dbReference>
<feature type="transmembrane region" description="Helical" evidence="12">
    <location>
        <begin position="172"/>
        <end position="190"/>
    </location>
</feature>
<dbReference type="Pfam" id="PF02518">
    <property type="entry name" value="HATPase_c"/>
    <property type="match status" value="1"/>
</dbReference>
<name>A0A317Q666_9GAMM</name>
<dbReference type="OrthoDB" id="9809766at2"/>
<evidence type="ECO:0000256" key="6">
    <source>
        <dbReference type="ARBA" id="ARBA00022692"/>
    </source>
</evidence>
<evidence type="ECO:0000256" key="8">
    <source>
        <dbReference type="ARBA" id="ARBA00022777"/>
    </source>
</evidence>
<reference evidence="14 15" key="1">
    <citation type="submission" date="2018-05" db="EMBL/GenBank/DDBJ databases">
        <title>Freshwater and sediment microbial communities from various areas in North America, analyzing microbe dynamics in response to fracking.</title>
        <authorList>
            <person name="Lamendella R."/>
        </authorList>
    </citation>
    <scope>NUCLEOTIDE SEQUENCE [LARGE SCALE GENOMIC DNA]</scope>
    <source>
        <strain evidence="14 15">125B1</strain>
    </source>
</reference>
<dbReference type="Proteomes" id="UP000246964">
    <property type="component" value="Unassembled WGS sequence"/>
</dbReference>
<evidence type="ECO:0000256" key="10">
    <source>
        <dbReference type="ARBA" id="ARBA00022989"/>
    </source>
</evidence>
<dbReference type="SUPFAM" id="SSF55874">
    <property type="entry name" value="ATPase domain of HSP90 chaperone/DNA topoisomerase II/histidine kinase"/>
    <property type="match status" value="1"/>
</dbReference>
<dbReference type="EMBL" id="QGTT01000012">
    <property type="protein sequence ID" value="PWW11187.1"/>
    <property type="molecule type" value="Genomic_DNA"/>
</dbReference>
<evidence type="ECO:0000256" key="2">
    <source>
        <dbReference type="ARBA" id="ARBA00004141"/>
    </source>
</evidence>
<dbReference type="PANTHER" id="PTHR45436">
    <property type="entry name" value="SENSOR HISTIDINE KINASE YKOH"/>
    <property type="match status" value="1"/>
</dbReference>
<keyword evidence="9" id="KW-0067">ATP-binding</keyword>
<evidence type="ECO:0000256" key="5">
    <source>
        <dbReference type="ARBA" id="ARBA00022679"/>
    </source>
</evidence>
<dbReference type="Gene3D" id="1.10.287.130">
    <property type="match status" value="1"/>
</dbReference>
<evidence type="ECO:0000259" key="13">
    <source>
        <dbReference type="PROSITE" id="PS50109"/>
    </source>
</evidence>
<gene>
    <name evidence="14" type="ORF">DET45_11246</name>
</gene>
<organism evidence="14 15">
    <name type="scientific">Pseudidiomarina maritima</name>
    <dbReference type="NCBI Taxonomy" id="519453"/>
    <lineage>
        <taxon>Bacteria</taxon>
        <taxon>Pseudomonadati</taxon>
        <taxon>Pseudomonadota</taxon>
        <taxon>Gammaproteobacteria</taxon>
        <taxon>Alteromonadales</taxon>
        <taxon>Idiomarinaceae</taxon>
        <taxon>Pseudidiomarina</taxon>
    </lineage>
</organism>
<evidence type="ECO:0000256" key="3">
    <source>
        <dbReference type="ARBA" id="ARBA00012438"/>
    </source>
</evidence>
<feature type="domain" description="Histidine kinase" evidence="13">
    <location>
        <begin position="251"/>
        <end position="452"/>
    </location>
</feature>
<keyword evidence="12" id="KW-0472">Membrane</keyword>
<evidence type="ECO:0000256" key="11">
    <source>
        <dbReference type="ARBA" id="ARBA00023012"/>
    </source>
</evidence>
<keyword evidence="4" id="KW-0597">Phosphoprotein</keyword>
<evidence type="ECO:0000256" key="1">
    <source>
        <dbReference type="ARBA" id="ARBA00000085"/>
    </source>
</evidence>
<keyword evidence="10 12" id="KW-1133">Transmembrane helix</keyword>
<evidence type="ECO:0000256" key="9">
    <source>
        <dbReference type="ARBA" id="ARBA00022840"/>
    </source>
</evidence>
<evidence type="ECO:0000256" key="4">
    <source>
        <dbReference type="ARBA" id="ARBA00022553"/>
    </source>
</evidence>
<dbReference type="SMART" id="SM00387">
    <property type="entry name" value="HATPase_c"/>
    <property type="match status" value="1"/>
</dbReference>
<keyword evidence="8 14" id="KW-0418">Kinase</keyword>
<evidence type="ECO:0000256" key="12">
    <source>
        <dbReference type="SAM" id="Phobius"/>
    </source>
</evidence>
<keyword evidence="11" id="KW-0902">Two-component regulatory system</keyword>
<dbReference type="GO" id="GO:0005524">
    <property type="term" value="F:ATP binding"/>
    <property type="evidence" value="ECO:0007669"/>
    <property type="project" value="UniProtKB-KW"/>
</dbReference>
<dbReference type="InterPro" id="IPR050428">
    <property type="entry name" value="TCS_sensor_his_kinase"/>
</dbReference>
<evidence type="ECO:0000313" key="15">
    <source>
        <dbReference type="Proteomes" id="UP000246964"/>
    </source>
</evidence>
<protein>
    <recommendedName>
        <fullName evidence="3">histidine kinase</fullName>
        <ecNumber evidence="3">2.7.13.3</ecNumber>
    </recommendedName>
</protein>
<dbReference type="EC" id="2.7.13.3" evidence="3"/>
<dbReference type="PROSITE" id="PS50109">
    <property type="entry name" value="HIS_KIN"/>
    <property type="match status" value="1"/>
</dbReference>
<evidence type="ECO:0000256" key="7">
    <source>
        <dbReference type="ARBA" id="ARBA00022741"/>
    </source>
</evidence>
<evidence type="ECO:0000313" key="14">
    <source>
        <dbReference type="EMBL" id="PWW11187.1"/>
    </source>
</evidence>
<dbReference type="RefSeq" id="WP_110076324.1">
    <property type="nucleotide sequence ID" value="NZ_QGTT01000012.1"/>
</dbReference>
<dbReference type="Pfam" id="PF00512">
    <property type="entry name" value="HisKA"/>
    <property type="match status" value="1"/>
</dbReference>
<dbReference type="InterPro" id="IPR036890">
    <property type="entry name" value="HATPase_C_sf"/>
</dbReference>
<keyword evidence="6 12" id="KW-0812">Transmembrane</keyword>
<dbReference type="SUPFAM" id="SSF47384">
    <property type="entry name" value="Homodimeric domain of signal transducing histidine kinase"/>
    <property type="match status" value="1"/>
</dbReference>
<dbReference type="InterPro" id="IPR003594">
    <property type="entry name" value="HATPase_dom"/>
</dbReference>
<keyword evidence="5" id="KW-0808">Transferase</keyword>
<dbReference type="GO" id="GO:0000155">
    <property type="term" value="F:phosphorelay sensor kinase activity"/>
    <property type="evidence" value="ECO:0007669"/>
    <property type="project" value="InterPro"/>
</dbReference>